<evidence type="ECO:0000313" key="3">
    <source>
        <dbReference type="Proteomes" id="UP000299102"/>
    </source>
</evidence>
<protein>
    <submittedName>
        <fullName evidence="2">Uncharacterized protein</fullName>
    </submittedName>
</protein>
<keyword evidence="3" id="KW-1185">Reference proteome</keyword>
<name>A0A4C1YTQ7_EUMVA</name>
<evidence type="ECO:0000313" key="2">
    <source>
        <dbReference type="EMBL" id="GBP78282.1"/>
    </source>
</evidence>
<proteinExistence type="predicted"/>
<reference evidence="2 3" key="1">
    <citation type="journal article" date="2019" name="Commun. Biol.">
        <title>The bagworm genome reveals a unique fibroin gene that provides high tensile strength.</title>
        <authorList>
            <person name="Kono N."/>
            <person name="Nakamura H."/>
            <person name="Ohtoshi R."/>
            <person name="Tomita M."/>
            <person name="Numata K."/>
            <person name="Arakawa K."/>
        </authorList>
    </citation>
    <scope>NUCLEOTIDE SEQUENCE [LARGE SCALE GENOMIC DNA]</scope>
</reference>
<feature type="region of interest" description="Disordered" evidence="1">
    <location>
        <begin position="98"/>
        <end position="140"/>
    </location>
</feature>
<dbReference type="OrthoDB" id="4366648at2759"/>
<organism evidence="2 3">
    <name type="scientific">Eumeta variegata</name>
    <name type="common">Bagworm moth</name>
    <name type="synonym">Eumeta japonica</name>
    <dbReference type="NCBI Taxonomy" id="151549"/>
    <lineage>
        <taxon>Eukaryota</taxon>
        <taxon>Metazoa</taxon>
        <taxon>Ecdysozoa</taxon>
        <taxon>Arthropoda</taxon>
        <taxon>Hexapoda</taxon>
        <taxon>Insecta</taxon>
        <taxon>Pterygota</taxon>
        <taxon>Neoptera</taxon>
        <taxon>Endopterygota</taxon>
        <taxon>Lepidoptera</taxon>
        <taxon>Glossata</taxon>
        <taxon>Ditrysia</taxon>
        <taxon>Tineoidea</taxon>
        <taxon>Psychidae</taxon>
        <taxon>Oiketicinae</taxon>
        <taxon>Eumeta</taxon>
    </lineage>
</organism>
<evidence type="ECO:0000256" key="1">
    <source>
        <dbReference type="SAM" id="MobiDB-lite"/>
    </source>
</evidence>
<comment type="caution">
    <text evidence="2">The sequence shown here is derived from an EMBL/GenBank/DDBJ whole genome shotgun (WGS) entry which is preliminary data.</text>
</comment>
<accession>A0A4C1YTQ7</accession>
<dbReference type="AlphaFoldDB" id="A0A4C1YTQ7"/>
<dbReference type="Proteomes" id="UP000299102">
    <property type="component" value="Unassembled WGS sequence"/>
</dbReference>
<gene>
    <name evidence="2" type="ORF">EVAR_57128_1</name>
</gene>
<sequence>MKFLRELLSCAYFVSNSGAAARRALLPSAASYLIVCAQAKRSLCQLVYMLRYRYHSRSDLNPDVALGFDPGHVIDFASLQLMDPVLMPIYWNYSKKNAPPGGLEPPTFRLTAERASRLRHGGGDGPPPNHRPGQTGKWVT</sequence>
<dbReference type="EMBL" id="BGZK01001364">
    <property type="protein sequence ID" value="GBP78282.1"/>
    <property type="molecule type" value="Genomic_DNA"/>
</dbReference>